<organism evidence="2 3">
    <name type="scientific">Armillaria solidipes</name>
    <dbReference type="NCBI Taxonomy" id="1076256"/>
    <lineage>
        <taxon>Eukaryota</taxon>
        <taxon>Fungi</taxon>
        <taxon>Dikarya</taxon>
        <taxon>Basidiomycota</taxon>
        <taxon>Agaricomycotina</taxon>
        <taxon>Agaricomycetes</taxon>
        <taxon>Agaricomycetidae</taxon>
        <taxon>Agaricales</taxon>
        <taxon>Marasmiineae</taxon>
        <taxon>Physalacriaceae</taxon>
        <taxon>Armillaria</taxon>
    </lineage>
</organism>
<dbReference type="EMBL" id="KZ293467">
    <property type="protein sequence ID" value="PBK62313.1"/>
    <property type="molecule type" value="Genomic_DNA"/>
</dbReference>
<evidence type="ECO:0000256" key="1">
    <source>
        <dbReference type="SAM" id="MobiDB-lite"/>
    </source>
</evidence>
<proteinExistence type="predicted"/>
<name>A0A2H3BER3_9AGAR</name>
<protein>
    <submittedName>
        <fullName evidence="2">Uncharacterized protein</fullName>
    </submittedName>
</protein>
<reference evidence="3" key="1">
    <citation type="journal article" date="2017" name="Nat. Ecol. Evol.">
        <title>Genome expansion and lineage-specific genetic innovations in the forest pathogenic fungi Armillaria.</title>
        <authorList>
            <person name="Sipos G."/>
            <person name="Prasanna A.N."/>
            <person name="Walter M.C."/>
            <person name="O'Connor E."/>
            <person name="Balint B."/>
            <person name="Krizsan K."/>
            <person name="Kiss B."/>
            <person name="Hess J."/>
            <person name="Varga T."/>
            <person name="Slot J."/>
            <person name="Riley R."/>
            <person name="Boka B."/>
            <person name="Rigling D."/>
            <person name="Barry K."/>
            <person name="Lee J."/>
            <person name="Mihaltcheva S."/>
            <person name="LaButti K."/>
            <person name="Lipzen A."/>
            <person name="Waldron R."/>
            <person name="Moloney N.M."/>
            <person name="Sperisen C."/>
            <person name="Kredics L."/>
            <person name="Vagvoelgyi C."/>
            <person name="Patrignani A."/>
            <person name="Fitzpatrick D."/>
            <person name="Nagy I."/>
            <person name="Doyle S."/>
            <person name="Anderson J.B."/>
            <person name="Grigoriev I.V."/>
            <person name="Gueldener U."/>
            <person name="Muensterkoetter M."/>
            <person name="Nagy L.G."/>
        </authorList>
    </citation>
    <scope>NUCLEOTIDE SEQUENCE [LARGE SCALE GENOMIC DNA]</scope>
    <source>
        <strain evidence="3">28-4</strain>
    </source>
</reference>
<dbReference type="Proteomes" id="UP000218334">
    <property type="component" value="Unassembled WGS sequence"/>
</dbReference>
<keyword evidence="3" id="KW-1185">Reference proteome</keyword>
<feature type="region of interest" description="Disordered" evidence="1">
    <location>
        <begin position="118"/>
        <end position="145"/>
    </location>
</feature>
<gene>
    <name evidence="2" type="ORF">ARMSODRAFT_980776</name>
</gene>
<sequence>MEELLVSAEHEGILRNGRKSSGSGSIWRAQMDVVPIQYPWSSDLKTTTTLVYEPPKYQPGWHTAVNNEMNLGAKHSERNHDRACIFRDPTFADPNTTEQISLPGLALIHGVHSFSVGKQPAGKVSRSESYSHFGIKPESSQRRSF</sequence>
<evidence type="ECO:0000313" key="2">
    <source>
        <dbReference type="EMBL" id="PBK62313.1"/>
    </source>
</evidence>
<evidence type="ECO:0000313" key="3">
    <source>
        <dbReference type="Proteomes" id="UP000218334"/>
    </source>
</evidence>
<dbReference type="AlphaFoldDB" id="A0A2H3BER3"/>
<accession>A0A2H3BER3</accession>